<feature type="transmembrane region" description="Helical" evidence="5">
    <location>
        <begin position="101"/>
        <end position="126"/>
    </location>
</feature>
<evidence type="ECO:0000256" key="4">
    <source>
        <dbReference type="ARBA" id="ARBA00023136"/>
    </source>
</evidence>
<feature type="transmembrane region" description="Helical" evidence="5">
    <location>
        <begin position="13"/>
        <end position="40"/>
    </location>
</feature>
<dbReference type="PANTHER" id="PTHR37422:SF13">
    <property type="entry name" value="LIPOPOLYSACCHARIDE BIOSYNTHESIS PROTEIN PA4999-RELATED"/>
    <property type="match status" value="1"/>
</dbReference>
<feature type="transmembrane region" description="Helical" evidence="5">
    <location>
        <begin position="252"/>
        <end position="272"/>
    </location>
</feature>
<evidence type="ECO:0000256" key="3">
    <source>
        <dbReference type="ARBA" id="ARBA00022989"/>
    </source>
</evidence>
<feature type="transmembrane region" description="Helical" evidence="5">
    <location>
        <begin position="71"/>
        <end position="89"/>
    </location>
</feature>
<evidence type="ECO:0000313" key="7">
    <source>
        <dbReference type="EMBL" id="MFE3872325.1"/>
    </source>
</evidence>
<keyword evidence="7" id="KW-0436">Ligase</keyword>
<proteinExistence type="predicted"/>
<dbReference type="Proteomes" id="UP001600107">
    <property type="component" value="Unassembled WGS sequence"/>
</dbReference>
<feature type="domain" description="O-antigen ligase-related" evidence="6">
    <location>
        <begin position="103"/>
        <end position="265"/>
    </location>
</feature>
<dbReference type="EMBL" id="JBHZPY010000013">
    <property type="protein sequence ID" value="MFE3872325.1"/>
    <property type="molecule type" value="Genomic_DNA"/>
</dbReference>
<keyword evidence="4 5" id="KW-0472">Membrane</keyword>
<evidence type="ECO:0000259" key="6">
    <source>
        <dbReference type="Pfam" id="PF04932"/>
    </source>
</evidence>
<dbReference type="InterPro" id="IPR051533">
    <property type="entry name" value="WaaL-like"/>
</dbReference>
<feature type="transmembrane region" description="Helical" evidence="5">
    <location>
        <begin position="138"/>
        <end position="156"/>
    </location>
</feature>
<feature type="transmembrane region" description="Helical" evidence="5">
    <location>
        <begin position="288"/>
        <end position="304"/>
    </location>
</feature>
<dbReference type="GO" id="GO:0016874">
    <property type="term" value="F:ligase activity"/>
    <property type="evidence" value="ECO:0007669"/>
    <property type="project" value="UniProtKB-KW"/>
</dbReference>
<accession>A0ABW6I962</accession>
<sequence>MELKDILFKIRKVFSWSLIVASVYGFFEILVSYFGFGFLYPTLKLFDYFPFLEVAIHNGGRISSIAYEPPFFAIYLITIAGWMFSYILTEKSSWKFLPGTAVLLLTFFSGSRTGLMVVFFQLIIFGTIVFKDRKNRSYLVKSLYGFLIVFSLLLLFNGEKIINAVSEKIVSLDFIGNLKSNKSNQSRFGLQYASLQVFKENPIAGVGFGQQSYHSRTHYPSWATKDNYEFDLMYKNKNVKSFPPGYNLYTRLLAETGIIGFLILVALIYFSLMQTKIVIKKSTGEKQILSYIVLISLSGLFINWLQIDTFRIYGVWLSLAILMRLSNDKKIINE</sequence>
<evidence type="ECO:0000256" key="1">
    <source>
        <dbReference type="ARBA" id="ARBA00004141"/>
    </source>
</evidence>
<dbReference type="PANTHER" id="PTHR37422">
    <property type="entry name" value="TEICHURONIC ACID BIOSYNTHESIS PROTEIN TUAE"/>
    <property type="match status" value="1"/>
</dbReference>
<comment type="subcellular location">
    <subcellularLocation>
        <location evidence="1">Membrane</location>
        <topology evidence="1">Multi-pass membrane protein</topology>
    </subcellularLocation>
</comment>
<dbReference type="Pfam" id="PF04932">
    <property type="entry name" value="Wzy_C"/>
    <property type="match status" value="1"/>
</dbReference>
<comment type="caution">
    <text evidence="7">The sequence shown here is derived from an EMBL/GenBank/DDBJ whole genome shotgun (WGS) entry which is preliminary data.</text>
</comment>
<keyword evidence="2 5" id="KW-0812">Transmembrane</keyword>
<dbReference type="RefSeq" id="WP_379852621.1">
    <property type="nucleotide sequence ID" value="NZ_JBHZPY010000013.1"/>
</dbReference>
<keyword evidence="3 5" id="KW-1133">Transmembrane helix</keyword>
<evidence type="ECO:0000313" key="8">
    <source>
        <dbReference type="Proteomes" id="UP001600107"/>
    </source>
</evidence>
<gene>
    <name evidence="7" type="ORF">ACFX5F_13940</name>
</gene>
<organism evidence="7 8">
    <name type="scientific">Flavobacterium zhoui</name>
    <dbReference type="NCBI Taxonomy" id="3230414"/>
    <lineage>
        <taxon>Bacteria</taxon>
        <taxon>Pseudomonadati</taxon>
        <taxon>Bacteroidota</taxon>
        <taxon>Flavobacteriia</taxon>
        <taxon>Flavobacteriales</taxon>
        <taxon>Flavobacteriaceae</taxon>
        <taxon>Flavobacterium</taxon>
    </lineage>
</organism>
<keyword evidence="8" id="KW-1185">Reference proteome</keyword>
<reference evidence="7 8" key="1">
    <citation type="submission" date="2024-06" db="EMBL/GenBank/DDBJ databases">
        <title>Flavobacterium spp. isolated from glacier.</title>
        <authorList>
            <person name="Han D."/>
        </authorList>
    </citation>
    <scope>NUCLEOTIDE SEQUENCE [LARGE SCALE GENOMIC DNA]</scope>
    <source>
        <strain evidence="7 8">ZS1P70</strain>
    </source>
</reference>
<name>A0ABW6I962_9FLAO</name>
<evidence type="ECO:0000256" key="2">
    <source>
        <dbReference type="ARBA" id="ARBA00022692"/>
    </source>
</evidence>
<dbReference type="InterPro" id="IPR007016">
    <property type="entry name" value="O-antigen_ligase-rel_domated"/>
</dbReference>
<evidence type="ECO:0000256" key="5">
    <source>
        <dbReference type="SAM" id="Phobius"/>
    </source>
</evidence>
<protein>
    <submittedName>
        <fullName evidence="7">O-antigen ligase family protein</fullName>
    </submittedName>
</protein>